<dbReference type="InterPro" id="IPR011008">
    <property type="entry name" value="Dimeric_a/b-barrel"/>
</dbReference>
<evidence type="ECO:0008006" key="3">
    <source>
        <dbReference type="Google" id="ProtNLM"/>
    </source>
</evidence>
<evidence type="ECO:0000313" key="2">
    <source>
        <dbReference type="Proteomes" id="UP000237082"/>
    </source>
</evidence>
<sequence length="95" mass="10254">MRPLDPGLAQLCWAVRLEAPTPALAALSVCALRLASAQPGCLGGDAVAQLTYWDSVDAIAAWRDRVEQLVRQRLGRGAGEFEFTVSRRRAEDACA</sequence>
<keyword evidence="2" id="KW-1185">Reference proteome</keyword>
<proteinExistence type="predicted"/>
<dbReference type="Proteomes" id="UP000237082">
    <property type="component" value="Unassembled WGS sequence"/>
</dbReference>
<dbReference type="SUPFAM" id="SSF54909">
    <property type="entry name" value="Dimeric alpha+beta barrel"/>
    <property type="match status" value="1"/>
</dbReference>
<accession>A0A2S5DD13</accession>
<gene>
    <name evidence="1" type="ORF">C2I19_16315</name>
</gene>
<name>A0A2S5DD13_9NEIS</name>
<reference evidence="2" key="1">
    <citation type="submission" date="2018-02" db="EMBL/GenBank/DDBJ databases">
        <authorList>
            <person name="O'Hara-Hanley K."/>
            <person name="Soby S."/>
        </authorList>
    </citation>
    <scope>NUCLEOTIDE SEQUENCE [LARGE SCALE GENOMIC DNA]</scope>
    <source>
        <strain evidence="2">MWU14-2602</strain>
    </source>
</reference>
<evidence type="ECO:0000313" key="1">
    <source>
        <dbReference type="EMBL" id="POZ60929.1"/>
    </source>
</evidence>
<protein>
    <recommendedName>
        <fullName evidence="3">ABM domain-containing protein</fullName>
    </recommendedName>
</protein>
<dbReference type="AlphaFoldDB" id="A0A2S5DD13"/>
<comment type="caution">
    <text evidence="1">The sequence shown here is derived from an EMBL/GenBank/DDBJ whole genome shotgun (WGS) entry which is preliminary data.</text>
</comment>
<dbReference type="Gene3D" id="3.30.70.100">
    <property type="match status" value="1"/>
</dbReference>
<organism evidence="1 2">
    <name type="scientific">Chromobacterium alticapitis</name>
    <dbReference type="NCBI Taxonomy" id="2073169"/>
    <lineage>
        <taxon>Bacteria</taxon>
        <taxon>Pseudomonadati</taxon>
        <taxon>Pseudomonadota</taxon>
        <taxon>Betaproteobacteria</taxon>
        <taxon>Neisseriales</taxon>
        <taxon>Chromobacteriaceae</taxon>
        <taxon>Chromobacterium</taxon>
    </lineage>
</organism>
<dbReference type="EMBL" id="PQWB01000087">
    <property type="protein sequence ID" value="POZ60929.1"/>
    <property type="molecule type" value="Genomic_DNA"/>
</dbReference>
<dbReference type="RefSeq" id="WP_103903717.1">
    <property type="nucleotide sequence ID" value="NZ_PQWB01000087.1"/>
</dbReference>